<proteinExistence type="evidence at transcript level"/>
<organism evidence="3">
    <name type="scientific">Callorhinchus milii</name>
    <name type="common">Ghost shark</name>
    <dbReference type="NCBI Taxonomy" id="7868"/>
    <lineage>
        <taxon>Eukaryota</taxon>
        <taxon>Metazoa</taxon>
        <taxon>Chordata</taxon>
        <taxon>Craniata</taxon>
        <taxon>Vertebrata</taxon>
        <taxon>Chondrichthyes</taxon>
        <taxon>Holocephali</taxon>
        <taxon>Chimaeriformes</taxon>
        <taxon>Callorhinchidae</taxon>
        <taxon>Callorhinchus</taxon>
    </lineage>
</organism>
<keyword evidence="1" id="KW-1133">Transmembrane helix</keyword>
<dbReference type="Pfam" id="PF15055">
    <property type="entry name" value="DMAC1_Dmo2"/>
    <property type="match status" value="1"/>
</dbReference>
<dbReference type="AlphaFoldDB" id="V9LDW6"/>
<keyword evidence="1" id="KW-0472">Membrane</keyword>
<dbReference type="InterPro" id="IPR028036">
    <property type="entry name" value="DMAC1-like_dom"/>
</dbReference>
<evidence type="ECO:0000313" key="3">
    <source>
        <dbReference type="EMBL" id="AFP10313.1"/>
    </source>
</evidence>
<accession>V9LDW6</accession>
<evidence type="ECO:0000259" key="2">
    <source>
        <dbReference type="Pfam" id="PF15055"/>
    </source>
</evidence>
<protein>
    <submittedName>
        <fullName evidence="3">Transmembrane protein</fullName>
    </submittedName>
</protein>
<feature type="domain" description="Distal membrane-arm assembly complex protein 1-like" evidence="2">
    <location>
        <begin position="19"/>
        <end position="66"/>
    </location>
</feature>
<name>V9LDW6_CALMI</name>
<dbReference type="PANTHER" id="PTHR36469">
    <property type="entry name" value="DISTAL MEMBRANE-ARM ASSEMBLY COMPLEX PROTEIN 1"/>
    <property type="match status" value="1"/>
</dbReference>
<feature type="transmembrane region" description="Helical" evidence="1">
    <location>
        <begin position="21"/>
        <end position="42"/>
    </location>
</feature>
<evidence type="ECO:0000256" key="1">
    <source>
        <dbReference type="SAM" id="Phobius"/>
    </source>
</evidence>
<dbReference type="EMBL" id="JW877796">
    <property type="protein sequence ID" value="AFP10313.1"/>
    <property type="molecule type" value="mRNA"/>
</dbReference>
<dbReference type="PANTHER" id="PTHR36469:SF1">
    <property type="entry name" value="DISTAL MEMBRANE-ARM ASSEMBLY COMPLEX PROTEIN 1"/>
    <property type="match status" value="1"/>
</dbReference>
<dbReference type="InterPro" id="IPR053117">
    <property type="entry name" value="DMAC_Protein"/>
</dbReference>
<reference evidence="3" key="1">
    <citation type="journal article" date="2014" name="Nature">
        <title>Elephant shark genome provides unique insights into gnathostome evolution.</title>
        <authorList>
            <consortium name="International Elephant Shark Genome Sequencing Consortium"/>
            <person name="Venkatesh B."/>
            <person name="Lee A.P."/>
            <person name="Ravi V."/>
            <person name="Maurya A.K."/>
            <person name="Lian M.M."/>
            <person name="Swann J.B."/>
            <person name="Ohta Y."/>
            <person name="Flajnik M.F."/>
            <person name="Sutoh Y."/>
            <person name="Kasahara M."/>
            <person name="Hoon S."/>
            <person name="Gangu V."/>
            <person name="Roy S.W."/>
            <person name="Irimia M."/>
            <person name="Korzh V."/>
            <person name="Kondrychyn I."/>
            <person name="Lim Z.W."/>
            <person name="Tay B.H."/>
            <person name="Tohari S."/>
            <person name="Kong K.W."/>
            <person name="Ho S."/>
            <person name="Lorente-Galdos B."/>
            <person name="Quilez J."/>
            <person name="Marques-Bonet T."/>
            <person name="Raney B.J."/>
            <person name="Ingham P.W."/>
            <person name="Tay A."/>
            <person name="Hillier L.W."/>
            <person name="Minx P."/>
            <person name="Boehm T."/>
            <person name="Wilson R.K."/>
            <person name="Brenner S."/>
            <person name="Warren W.C."/>
        </authorList>
    </citation>
    <scope>NUCLEOTIDE SEQUENCE</scope>
    <source>
        <tissue evidence="3">Spleen</tissue>
    </source>
</reference>
<keyword evidence="1 3" id="KW-0812">Transmembrane</keyword>
<feature type="transmembrane region" description="Helical" evidence="1">
    <location>
        <begin position="57"/>
        <end position="76"/>
    </location>
</feature>
<sequence>MAAPIQEAAERPRRPLFGGCWGCRLVCGSGMVLAGGYVFLAARRTLRKGAAAPGPGTVAQILFSLSIAAYGVVILADPVGKFAVKK</sequence>